<dbReference type="InterPro" id="IPR000014">
    <property type="entry name" value="PAS"/>
</dbReference>
<dbReference type="Gene3D" id="3.30.450.20">
    <property type="entry name" value="PAS domain"/>
    <property type="match status" value="2"/>
</dbReference>
<dbReference type="GO" id="GO:0000155">
    <property type="term" value="F:phosphorelay sensor kinase activity"/>
    <property type="evidence" value="ECO:0007669"/>
    <property type="project" value="InterPro"/>
</dbReference>
<evidence type="ECO:0000313" key="6">
    <source>
        <dbReference type="Proteomes" id="UP000077248"/>
    </source>
</evidence>
<dbReference type="CDD" id="cd16922">
    <property type="entry name" value="HATPase_EvgS-ArcB-TorS-like"/>
    <property type="match status" value="1"/>
</dbReference>
<keyword evidence="1 2" id="KW-0597">Phosphoprotein</keyword>
<dbReference type="PROSITE" id="PS50109">
    <property type="entry name" value="HIS_KIN"/>
    <property type="match status" value="1"/>
</dbReference>
<dbReference type="InterPro" id="IPR050956">
    <property type="entry name" value="2C_system_His_kinase"/>
</dbReference>
<dbReference type="Pfam" id="PF00072">
    <property type="entry name" value="Response_reg"/>
    <property type="match status" value="1"/>
</dbReference>
<dbReference type="SUPFAM" id="SSF52172">
    <property type="entry name" value="CheY-like"/>
    <property type="match status" value="1"/>
</dbReference>
<dbReference type="InterPro" id="IPR004358">
    <property type="entry name" value="Sig_transdc_His_kin-like_C"/>
</dbReference>
<evidence type="ECO:0000256" key="1">
    <source>
        <dbReference type="ARBA" id="ARBA00022553"/>
    </source>
</evidence>
<dbReference type="InterPro" id="IPR036890">
    <property type="entry name" value="HATPase_C_sf"/>
</dbReference>
<dbReference type="GeneID" id="29115379"/>
<dbReference type="Gene3D" id="1.10.287.130">
    <property type="match status" value="1"/>
</dbReference>
<organism evidence="5 6">
    <name type="scientific">Alternaria alternata</name>
    <name type="common">Alternaria rot fungus</name>
    <name type="synonym">Torula alternata</name>
    <dbReference type="NCBI Taxonomy" id="5599"/>
    <lineage>
        <taxon>Eukaryota</taxon>
        <taxon>Fungi</taxon>
        <taxon>Dikarya</taxon>
        <taxon>Ascomycota</taxon>
        <taxon>Pezizomycotina</taxon>
        <taxon>Dothideomycetes</taxon>
        <taxon>Pleosporomycetidae</taxon>
        <taxon>Pleosporales</taxon>
        <taxon>Pleosporineae</taxon>
        <taxon>Pleosporaceae</taxon>
        <taxon>Alternaria</taxon>
        <taxon>Alternaria sect. Alternaria</taxon>
        <taxon>Alternaria alternata complex</taxon>
    </lineage>
</organism>
<dbReference type="InterPro" id="IPR003594">
    <property type="entry name" value="HATPase_dom"/>
</dbReference>
<dbReference type="PROSITE" id="PS50110">
    <property type="entry name" value="RESPONSE_REGULATORY"/>
    <property type="match status" value="1"/>
</dbReference>
<dbReference type="VEuPathDB" id="FungiDB:CC77DRAFT_1095277"/>
<dbReference type="Proteomes" id="UP000077248">
    <property type="component" value="Unassembled WGS sequence"/>
</dbReference>
<feature type="domain" description="Response regulatory" evidence="4">
    <location>
        <begin position="1112"/>
        <end position="1240"/>
    </location>
</feature>
<proteinExistence type="predicted"/>
<dbReference type="SUPFAM" id="SSF55785">
    <property type="entry name" value="PYP-like sensor domain (PAS domain)"/>
    <property type="match status" value="1"/>
</dbReference>
<gene>
    <name evidence="5" type="ORF">CC77DRAFT_1095277</name>
</gene>
<dbReference type="AlphaFoldDB" id="A0A177DLQ1"/>
<name>A0A177DLQ1_ALTAL</name>
<dbReference type="Pfam" id="PF02518">
    <property type="entry name" value="HATPase_c"/>
    <property type="match status" value="1"/>
</dbReference>
<dbReference type="InterPro" id="IPR058846">
    <property type="entry name" value="PAS-like"/>
</dbReference>
<evidence type="ECO:0000259" key="3">
    <source>
        <dbReference type="PROSITE" id="PS50109"/>
    </source>
</evidence>
<dbReference type="PANTHER" id="PTHR43719:SF30">
    <property type="entry name" value="TWO-COMPONENT SYSTEM RESPONSE REGULATOR"/>
    <property type="match status" value="1"/>
</dbReference>
<evidence type="ECO:0000256" key="2">
    <source>
        <dbReference type="PROSITE-ProRule" id="PRU00169"/>
    </source>
</evidence>
<dbReference type="InterPro" id="IPR011006">
    <property type="entry name" value="CheY-like_superfamily"/>
</dbReference>
<dbReference type="SMART" id="SM00387">
    <property type="entry name" value="HATPase_c"/>
    <property type="match status" value="1"/>
</dbReference>
<dbReference type="CDD" id="cd00082">
    <property type="entry name" value="HisKA"/>
    <property type="match status" value="1"/>
</dbReference>
<dbReference type="EMBL" id="KV441479">
    <property type="protein sequence ID" value="OAG20426.1"/>
    <property type="molecule type" value="Genomic_DNA"/>
</dbReference>
<evidence type="ECO:0008006" key="7">
    <source>
        <dbReference type="Google" id="ProtNLM"/>
    </source>
</evidence>
<feature type="modified residue" description="4-aspartylphosphate" evidence="2">
    <location>
        <position position="1169"/>
    </location>
</feature>
<dbReference type="OMA" id="FYEMTGH"/>
<dbReference type="SMART" id="SM00448">
    <property type="entry name" value="REC"/>
    <property type="match status" value="1"/>
</dbReference>
<dbReference type="Gene3D" id="3.30.565.10">
    <property type="entry name" value="Histidine kinase-like ATPase, C-terminal domain"/>
    <property type="match status" value="1"/>
</dbReference>
<dbReference type="SUPFAM" id="SSF47384">
    <property type="entry name" value="Homodimeric domain of signal transducing histidine kinase"/>
    <property type="match status" value="1"/>
</dbReference>
<keyword evidence="6" id="KW-1185">Reference proteome</keyword>
<evidence type="ECO:0000313" key="5">
    <source>
        <dbReference type="EMBL" id="OAG20426.1"/>
    </source>
</evidence>
<dbReference type="Gene3D" id="3.40.50.2300">
    <property type="match status" value="1"/>
</dbReference>
<dbReference type="KEGG" id="aalt:CC77DRAFT_1095277"/>
<reference evidence="5 6" key="1">
    <citation type="submission" date="2016-05" db="EMBL/GenBank/DDBJ databases">
        <title>Comparative analysis of secretome profiles of manganese(II)-oxidizing ascomycete fungi.</title>
        <authorList>
            <consortium name="DOE Joint Genome Institute"/>
            <person name="Zeiner C.A."/>
            <person name="Purvine S.O."/>
            <person name="Zink E.M."/>
            <person name="Wu S."/>
            <person name="Pasa-Tolic L."/>
            <person name="Chaput D.L."/>
            <person name="Haridas S."/>
            <person name="Grigoriev I.V."/>
            <person name="Santelli C.M."/>
            <person name="Hansel C.M."/>
        </authorList>
    </citation>
    <scope>NUCLEOTIDE SEQUENCE [LARGE SCALE GENOMIC DNA]</scope>
    <source>
        <strain evidence="5 6">SRC1lrK2f</strain>
    </source>
</reference>
<feature type="domain" description="Histidine kinase" evidence="3">
    <location>
        <begin position="773"/>
        <end position="1042"/>
    </location>
</feature>
<dbReference type="InterPro" id="IPR005467">
    <property type="entry name" value="His_kinase_dom"/>
</dbReference>
<dbReference type="PRINTS" id="PR00344">
    <property type="entry name" value="BCTRLSENSOR"/>
</dbReference>
<dbReference type="InterPro" id="IPR003661">
    <property type="entry name" value="HisK_dim/P_dom"/>
</dbReference>
<dbReference type="PANTHER" id="PTHR43719">
    <property type="entry name" value="TWO-COMPONENT HISTIDINE KINASE"/>
    <property type="match status" value="1"/>
</dbReference>
<dbReference type="InterPro" id="IPR001789">
    <property type="entry name" value="Sig_transdc_resp-reg_receiver"/>
</dbReference>
<sequence length="1245" mass="139722">MGSSFLQLPLPTAPSTLRQDQRRDAALEILKTCTLPRLLDLDNRPIFMLNTDDYAKGSQIPIQPVFCNAALREREQLLEQIIGTSSSFHDSIGTGASHDEFRIWATNLSRFNDSRDLFPITIEFENWLWLGISIHPNWRLISGHTLFKDEDISEGDQLCASAPSLQKERHTGDLPGDVAKALASAEAIPTREIIEDVQEPKFPFVVLGNDRDRNSSSSISSITLSTPDSSVPDWTVPHPRGVLSDHLQFVRSIDWAKTPLGAMSRWSIQFREIICLVMRNPHPSSVFWGEDLTMLYNEAYRDDVTGDKHPALMGTGFSGPFGEMWHAVGPVIRECARTGHAQLNHNQPLPIMRYGYMEEAFFTWSFVPVFGGTERVLGFYLNAFDTTVESISARRMWLLRYLGECMNATRTVKEFWMRVLDGLNHNDYDVPFALLYTVTESEGAENASSHPDATPTATKCCVFEGSIGVPRGHAVSPDRLDLGNSDGFLTPAFRNATRTLEPMMLSIKDNTLPQPLLDVIEWRGYKDPCREAMVLPLRPTNADNVCALLLLGINPRRAYDQEYRSFMAMLNRQIATSLASVLLFEDEVCRSKQAAEIATLQREQMSRQLQLQTGRMRRMTELSPMGMYLFDPDGLLVEANDRYYEMTGVSSTGDKLPWSIDMMVGESKKTAQEMWDYMITHHKPVSRELQFANSACQPRDIDGARIEYWVLAASQPELSADGKLVSVMGSLTDISHLKWVQGLQERRIQEAEEAKRQQNEFIDITSHEMRSSDLSVRNSYPLSAILICADDIRDTLTQYQFSCSSDQKMAKECVEAADNIALCVQHQKSIVDDVLTVSKLDSNLLRITPIPAQPIIVVQRSMAMFRPEIQAKNIDFKFVPHPSVRDLDIDWVILDPGRLLQIIVNLITNAIKFTMESQIRSITVHISAHAEWPDFDIPEGFTFVPPRHIVTEFGSGEGWGSGSFVYLQFQVQDTGCGLSPQQMSLLFEKFAQASPRTHMRYGGSGLGLFISRQLAELHGGQIGVSSKAGVGSTFGFYLKCKRMIAQKPTLSRDTFKHALEIEHAVTAREIKKATISLISAATAAGKDGYSVDMDIPQSINEKMDEAKDDQLHVLVVEDNLVNQKVLVKQLMKAGCVTSTADNGVWALKHLVKTRFCVTDGIPLDIILIDCEMPEMDGLTCCRKIRQMEQRKEVSKHIPIIAVTANIRGGQIDNARDAGMDDVVGKPFRIPDLLAKMRELLKKIKK</sequence>
<dbReference type="InterPro" id="IPR036097">
    <property type="entry name" value="HisK_dim/P_sf"/>
</dbReference>
<dbReference type="CDD" id="cd17546">
    <property type="entry name" value="REC_hyHK_CKI1_RcsC-like"/>
    <property type="match status" value="1"/>
</dbReference>
<dbReference type="SUPFAM" id="SSF55874">
    <property type="entry name" value="ATPase domain of HSP90 chaperone/DNA topoisomerase II/histidine kinase"/>
    <property type="match status" value="1"/>
</dbReference>
<dbReference type="RefSeq" id="XP_018385847.1">
    <property type="nucleotide sequence ID" value="XM_018529785.1"/>
</dbReference>
<dbReference type="Pfam" id="PF26131">
    <property type="entry name" value="PAS-like"/>
    <property type="match status" value="1"/>
</dbReference>
<protein>
    <recommendedName>
        <fullName evidence="7">Aerobic respiration control sensor protein</fullName>
    </recommendedName>
</protein>
<evidence type="ECO:0000259" key="4">
    <source>
        <dbReference type="PROSITE" id="PS50110"/>
    </source>
</evidence>
<accession>A0A177DLQ1</accession>
<dbReference type="InterPro" id="IPR035965">
    <property type="entry name" value="PAS-like_dom_sf"/>
</dbReference>
<dbReference type="Pfam" id="PF13188">
    <property type="entry name" value="PAS_8"/>
    <property type="match status" value="1"/>
</dbReference>